<evidence type="ECO:0008006" key="3">
    <source>
        <dbReference type="Google" id="ProtNLM"/>
    </source>
</evidence>
<dbReference type="PANTHER" id="PTHR15435">
    <property type="entry name" value="KICSTOR COMPLEX PROTEIN KAPTIN"/>
    <property type="match status" value="1"/>
</dbReference>
<accession>A0A163M9F5</accession>
<evidence type="ECO:0000313" key="1">
    <source>
        <dbReference type="EMBL" id="SAM02589.1"/>
    </source>
</evidence>
<dbReference type="GO" id="GO:1904262">
    <property type="term" value="P:negative regulation of TORC1 signaling"/>
    <property type="evidence" value="ECO:0007669"/>
    <property type="project" value="TreeGrafter"/>
</dbReference>
<dbReference type="GO" id="GO:0034198">
    <property type="term" value="P:cellular response to amino acid starvation"/>
    <property type="evidence" value="ECO:0007669"/>
    <property type="project" value="TreeGrafter"/>
</dbReference>
<name>A0A163M9F5_ABSGL</name>
<dbReference type="InterPro" id="IPR028994">
    <property type="entry name" value="Integrin_alpha_N"/>
</dbReference>
<dbReference type="GO" id="GO:0015629">
    <property type="term" value="C:actin cytoskeleton"/>
    <property type="evidence" value="ECO:0007669"/>
    <property type="project" value="InterPro"/>
</dbReference>
<organism evidence="1">
    <name type="scientific">Absidia glauca</name>
    <name type="common">Pin mould</name>
    <dbReference type="NCBI Taxonomy" id="4829"/>
    <lineage>
        <taxon>Eukaryota</taxon>
        <taxon>Fungi</taxon>
        <taxon>Fungi incertae sedis</taxon>
        <taxon>Mucoromycota</taxon>
        <taxon>Mucoromycotina</taxon>
        <taxon>Mucoromycetes</taxon>
        <taxon>Mucorales</taxon>
        <taxon>Cunninghamellaceae</taxon>
        <taxon>Absidia</taxon>
    </lineage>
</organism>
<dbReference type="OMA" id="VTCAIEQ"/>
<dbReference type="GO" id="GO:0051015">
    <property type="term" value="F:actin filament binding"/>
    <property type="evidence" value="ECO:0007669"/>
    <property type="project" value="TreeGrafter"/>
</dbReference>
<dbReference type="AlphaFoldDB" id="A0A163M9F5"/>
<dbReference type="GO" id="GO:0007015">
    <property type="term" value="P:actin filament organization"/>
    <property type="evidence" value="ECO:0007669"/>
    <property type="project" value="InterPro"/>
</dbReference>
<evidence type="ECO:0000313" key="2">
    <source>
        <dbReference type="Proteomes" id="UP000078561"/>
    </source>
</evidence>
<dbReference type="Proteomes" id="UP000078561">
    <property type="component" value="Unassembled WGS sequence"/>
</dbReference>
<dbReference type="EMBL" id="LT553932">
    <property type="protein sequence ID" value="SAM02589.1"/>
    <property type="molecule type" value="Genomic_DNA"/>
</dbReference>
<dbReference type="OrthoDB" id="10267127at2759"/>
<gene>
    <name evidence="1" type="primary">ABSGL_08392.1 scaffold 10128</name>
</gene>
<reference evidence="1" key="1">
    <citation type="submission" date="2016-04" db="EMBL/GenBank/DDBJ databases">
        <authorList>
            <person name="Evans L.H."/>
            <person name="Alamgir A."/>
            <person name="Owens N."/>
            <person name="Weber N.D."/>
            <person name="Virtaneva K."/>
            <person name="Barbian K."/>
            <person name="Babar A."/>
            <person name="Rosenke K."/>
        </authorList>
    </citation>
    <scope>NUCLEOTIDE SEQUENCE [LARGE SCALE GENOMIC DNA]</scope>
    <source>
        <strain evidence="1">CBS 101.48</strain>
    </source>
</reference>
<protein>
    <recommendedName>
        <fullName evidence="3">Kaptin</fullName>
    </recommendedName>
</protein>
<dbReference type="InterPro" id="IPR029982">
    <property type="entry name" value="Kptn"/>
</dbReference>
<dbReference type="STRING" id="4829.A0A163M9F5"/>
<sequence>MEGDSSNHDDDFLFKETHYARYGYERTNIYGVSLLISRLPTYLDRAPDFPSSRHDQLPDTILPMEQKGLLPKPRHHLITASASELTAFIANDGYWNCICLDLGLETGKSEVIALDTMELGNGEDDIRVAVVIAVAQKTDNDIEQAGFTYSLRIYGHDTPAKPYLEQTLANISASSQLIPLDCPPMQITHSYVHYKGEKRLGFFASLMDGAVHLYLQDETTRQFQEISVYSQYPMLQKISDRRINILFMQLFSHPNGTQVVCAGGQHGELFLGFYDKDGKETRSHCIRTFSPITSVLIFQPRVTKASRDEELCLVVTSAIKHASVYRSIQTDGLAQHRILPQSALYDSVLCSHAMDVDWDGEREIMIGTYGRQVLIYKQVTGTQDYNVLWRRQFAYPIYRIVHFDLNCDGLDELLVTTMYGVHIFQPNMLKAKSRLLEVLQFIQGTKRQKLDLLLEWKKQKELEKSIIFEST</sequence>
<keyword evidence="2" id="KW-1185">Reference proteome</keyword>
<proteinExistence type="predicted"/>
<dbReference type="PANTHER" id="PTHR15435:SF2">
    <property type="entry name" value="KICSTOR COMPLEX PROTEIN KAPTIN"/>
    <property type="match status" value="1"/>
</dbReference>
<dbReference type="SUPFAM" id="SSF69318">
    <property type="entry name" value="Integrin alpha N-terminal domain"/>
    <property type="match status" value="1"/>
</dbReference>
<dbReference type="InParanoid" id="A0A163M9F5"/>